<dbReference type="InterPro" id="IPR036396">
    <property type="entry name" value="Cyt_P450_sf"/>
</dbReference>
<dbReference type="InterPro" id="IPR050196">
    <property type="entry name" value="Cytochrome_P450_Monoox"/>
</dbReference>
<keyword evidence="4" id="KW-0560">Oxidoreductase</keyword>
<evidence type="ECO:0000256" key="3">
    <source>
        <dbReference type="ARBA" id="ARBA00022723"/>
    </source>
</evidence>
<reference evidence="8 11" key="2">
    <citation type="journal article" date="2019" name="Int. J. Syst. Evol. Microbiol.">
        <title>The Global Catalogue of Microorganisms (GCM) 10K type strain sequencing project: providing services to taxonomists for standard genome sequencing and annotation.</title>
        <authorList>
            <consortium name="The Broad Institute Genomics Platform"/>
            <consortium name="The Broad Institute Genome Sequencing Center for Infectious Disease"/>
            <person name="Wu L."/>
            <person name="Ma J."/>
        </authorList>
    </citation>
    <scope>NUCLEOTIDE SEQUENCE [LARGE SCALE GENOMIC DNA]</scope>
    <source>
        <strain evidence="8 11">JCM 10664</strain>
    </source>
</reference>
<reference evidence="9 10" key="1">
    <citation type="journal article" date="2014" name="Int. J. Syst. Evol. Microbiol.">
        <title>Complete genome sequence of Corynebacterium casei LMG S-19264T (=DSM 44701T), isolated from a smear-ripened cheese.</title>
        <authorList>
            <consortium name="US DOE Joint Genome Institute (JGI-PGF)"/>
            <person name="Walter F."/>
            <person name="Albersmeier A."/>
            <person name="Kalinowski J."/>
            <person name="Ruckert C."/>
        </authorList>
    </citation>
    <scope>NUCLEOTIDE SEQUENCE [LARGE SCALE GENOMIC DNA]</scope>
    <source>
        <strain evidence="9 10">CGMCC 4.7206</strain>
    </source>
</reference>
<evidence type="ECO:0000256" key="2">
    <source>
        <dbReference type="ARBA" id="ARBA00022617"/>
    </source>
</evidence>
<dbReference type="GO" id="GO:0016705">
    <property type="term" value="F:oxidoreductase activity, acting on paired donors, with incorporation or reduction of molecular oxygen"/>
    <property type="evidence" value="ECO:0007669"/>
    <property type="project" value="InterPro"/>
</dbReference>
<reference evidence="9" key="3">
    <citation type="submission" date="2020-09" db="EMBL/GenBank/DDBJ databases">
        <authorList>
            <person name="Sun Q."/>
            <person name="Zhou Y."/>
        </authorList>
    </citation>
    <scope>NUCLEOTIDE SEQUENCE</scope>
    <source>
        <strain evidence="9">CGMCC 4.7206</strain>
    </source>
</reference>
<keyword evidence="11" id="KW-1185">Reference proteome</keyword>
<dbReference type="InterPro" id="IPR002401">
    <property type="entry name" value="Cyt_P450_E_grp-I"/>
</dbReference>
<reference evidence="8" key="4">
    <citation type="submission" date="2023-12" db="EMBL/GenBank/DDBJ databases">
        <authorList>
            <person name="Sun Q."/>
            <person name="Inoue M."/>
        </authorList>
    </citation>
    <scope>NUCLEOTIDE SEQUENCE</scope>
    <source>
        <strain evidence="8">JCM 10664</strain>
    </source>
</reference>
<evidence type="ECO:0000256" key="7">
    <source>
        <dbReference type="PIRSR" id="PIRSR602401-1"/>
    </source>
</evidence>
<dbReference type="SUPFAM" id="SSF48264">
    <property type="entry name" value="Cytochrome P450"/>
    <property type="match status" value="1"/>
</dbReference>
<dbReference type="EMBL" id="BMMT01000017">
    <property type="protein sequence ID" value="GGJ00220.1"/>
    <property type="molecule type" value="Genomic_DNA"/>
</dbReference>
<dbReference type="Proteomes" id="UP000597989">
    <property type="component" value="Unassembled WGS sequence"/>
</dbReference>
<dbReference type="PRINTS" id="PR00463">
    <property type="entry name" value="EP450I"/>
</dbReference>
<feature type="binding site" description="axial binding residue" evidence="7">
    <location>
        <position position="391"/>
    </location>
    <ligand>
        <name>heme</name>
        <dbReference type="ChEBI" id="CHEBI:30413"/>
    </ligand>
    <ligandPart>
        <name>Fe</name>
        <dbReference type="ChEBI" id="CHEBI:18248"/>
    </ligandPart>
</feature>
<dbReference type="PANTHER" id="PTHR24291:SF50">
    <property type="entry name" value="BIFUNCTIONAL ALBAFLAVENONE MONOOXYGENASE_TERPENE SYNTHASE"/>
    <property type="match status" value="1"/>
</dbReference>
<dbReference type="GO" id="GO:0020037">
    <property type="term" value="F:heme binding"/>
    <property type="evidence" value="ECO:0007669"/>
    <property type="project" value="InterPro"/>
</dbReference>
<comment type="caution">
    <text evidence="9">The sequence shown here is derived from an EMBL/GenBank/DDBJ whole genome shotgun (WGS) entry which is preliminary data.</text>
</comment>
<keyword evidence="3 7" id="KW-0479">Metal-binding</keyword>
<dbReference type="Proteomes" id="UP001500220">
    <property type="component" value="Unassembled WGS sequence"/>
</dbReference>
<sequence length="449" mass="50366">MPKLAPGRVPVLGHLPLLLRSRFDFIEAAGSVGPVSRVKIGPKTAYFVNSYELLAQMLVSDADKFIRGIHFKKMRNMVGNGVVTTSGDLHRRQRRTMLPSFSQRRLALHLPVMRKIMAEFVDSIPEGTPYDLMPPLLGIGCDITSSTLFGEDCPREVLDLVREAVPVFVSNAAIHAVDVTGLYKHLPTRSNRNFRRLLNEFNQYLYSVIDERMRKGGQEEDLLGMLIRATDPETGERFSRTEVRDQAATVLFASTETTANTVSWACYELARHPRVFAQCRAEVDALVNGGGVGEMEIGRDDLPTVKRVLFEALRMYPSSYLLSRQAAEDVVLGGYAIPAGATLLYSHYGQQRDERNFSHANEFDPDRWLDRNGSEVTPAAFMPFGHGAYRCLGESVATLEATYYIAMMVHKWDFRLAETASPRMNATITLSPRDLKLVFTKRDHGSDQQ</sequence>
<dbReference type="PANTHER" id="PTHR24291">
    <property type="entry name" value="CYTOCHROME P450 FAMILY 4"/>
    <property type="match status" value="1"/>
</dbReference>
<dbReference type="Gene3D" id="1.10.630.10">
    <property type="entry name" value="Cytochrome P450"/>
    <property type="match status" value="1"/>
</dbReference>
<evidence type="ECO:0000313" key="10">
    <source>
        <dbReference type="Proteomes" id="UP000597989"/>
    </source>
</evidence>
<evidence type="ECO:0000313" key="8">
    <source>
        <dbReference type="EMBL" id="GAA0506813.1"/>
    </source>
</evidence>
<keyword evidence="2 7" id="KW-0349">Heme</keyword>
<evidence type="ECO:0000256" key="6">
    <source>
        <dbReference type="ARBA" id="ARBA00023033"/>
    </source>
</evidence>
<evidence type="ECO:0000313" key="9">
    <source>
        <dbReference type="EMBL" id="GGJ00220.1"/>
    </source>
</evidence>
<organism evidence="9 10">
    <name type="scientific">Saccharopolyspora thermophila</name>
    <dbReference type="NCBI Taxonomy" id="89367"/>
    <lineage>
        <taxon>Bacteria</taxon>
        <taxon>Bacillati</taxon>
        <taxon>Actinomycetota</taxon>
        <taxon>Actinomycetes</taxon>
        <taxon>Pseudonocardiales</taxon>
        <taxon>Pseudonocardiaceae</taxon>
        <taxon>Saccharopolyspora</taxon>
    </lineage>
</organism>
<gene>
    <name evidence="8" type="ORF">GCM10009545_06080</name>
    <name evidence="9" type="ORF">GCM10011581_41670</name>
</gene>
<dbReference type="GO" id="GO:0004497">
    <property type="term" value="F:monooxygenase activity"/>
    <property type="evidence" value="ECO:0007669"/>
    <property type="project" value="UniProtKB-KW"/>
</dbReference>
<name>A0A917K4Z0_9PSEU</name>
<dbReference type="PRINTS" id="PR00385">
    <property type="entry name" value="P450"/>
</dbReference>
<dbReference type="GO" id="GO:0005506">
    <property type="term" value="F:iron ion binding"/>
    <property type="evidence" value="ECO:0007669"/>
    <property type="project" value="InterPro"/>
</dbReference>
<dbReference type="InterPro" id="IPR001128">
    <property type="entry name" value="Cyt_P450"/>
</dbReference>
<keyword evidence="5 7" id="KW-0408">Iron</keyword>
<evidence type="ECO:0000256" key="4">
    <source>
        <dbReference type="ARBA" id="ARBA00023002"/>
    </source>
</evidence>
<evidence type="ECO:0000256" key="5">
    <source>
        <dbReference type="ARBA" id="ARBA00023004"/>
    </source>
</evidence>
<dbReference type="AlphaFoldDB" id="A0A917K4Z0"/>
<protein>
    <submittedName>
        <fullName evidence="9">Cytochrome P450</fullName>
    </submittedName>
</protein>
<comment type="cofactor">
    <cofactor evidence="7">
        <name>heme</name>
        <dbReference type="ChEBI" id="CHEBI:30413"/>
    </cofactor>
</comment>
<comment type="similarity">
    <text evidence="1">Belongs to the cytochrome P450 family.</text>
</comment>
<dbReference type="Pfam" id="PF00067">
    <property type="entry name" value="p450"/>
    <property type="match status" value="1"/>
</dbReference>
<proteinExistence type="inferred from homology"/>
<evidence type="ECO:0000313" key="11">
    <source>
        <dbReference type="Proteomes" id="UP001500220"/>
    </source>
</evidence>
<keyword evidence="6" id="KW-0503">Monooxygenase</keyword>
<accession>A0A917K4Z0</accession>
<dbReference type="EMBL" id="BAAAHC010000003">
    <property type="protein sequence ID" value="GAA0506813.1"/>
    <property type="molecule type" value="Genomic_DNA"/>
</dbReference>
<evidence type="ECO:0000256" key="1">
    <source>
        <dbReference type="ARBA" id="ARBA00010617"/>
    </source>
</evidence>